<keyword evidence="3" id="KW-1185">Reference proteome</keyword>
<accession>A0A1H2E7R6</accession>
<dbReference type="Gene3D" id="1.20.120.330">
    <property type="entry name" value="Nucleotidyltransferases domain 2"/>
    <property type="match status" value="1"/>
</dbReference>
<dbReference type="AlphaFoldDB" id="A0A1H2E7R6"/>
<evidence type="ECO:0000313" key="3">
    <source>
        <dbReference type="Proteomes" id="UP000243063"/>
    </source>
</evidence>
<feature type="domain" description="Polymerase nucleotidyl transferase" evidence="1">
    <location>
        <begin position="17"/>
        <end position="83"/>
    </location>
</feature>
<dbReference type="STRING" id="1245526.SAMN05216580_0376"/>
<sequence>MRLTPFQTRTIVDVARQQLGPDVRIWLFGSRADDRLRGGDIDLLVETGQVIENRMLAAARLDAALQMALGEQKLDVLLVDACTETKPIHEVAKTEGIELTTIPDPEYLRLLSLLEVVRREGNWLLRAQRRLFAYPLDVAWFDGLEQDDAAAETLEAFVSRFARLQDNLGDKLIPACLRALAERTGSALDNLNRAEKLGLLWSAQDWLAARTLRNRMVHDYQPAAEDLIQALKAANLLIPHFIETYNTINQRLAESLGVTGEWPEQLEA</sequence>
<dbReference type="SUPFAM" id="SSF81301">
    <property type="entry name" value="Nucleotidyltransferase"/>
    <property type="match status" value="1"/>
</dbReference>
<dbReference type="SUPFAM" id="SSF81593">
    <property type="entry name" value="Nucleotidyltransferase substrate binding subunit/domain"/>
    <property type="match status" value="1"/>
</dbReference>
<evidence type="ECO:0000313" key="2">
    <source>
        <dbReference type="EMBL" id="SDT91171.1"/>
    </source>
</evidence>
<name>A0A1H2E7R6_9GAMM</name>
<dbReference type="Proteomes" id="UP000243063">
    <property type="component" value="Chromosome I"/>
</dbReference>
<proteinExistence type="predicted"/>
<dbReference type="Pfam" id="PF01909">
    <property type="entry name" value="NTP_transf_2"/>
    <property type="match status" value="1"/>
</dbReference>
<dbReference type="RefSeq" id="WP_197676760.1">
    <property type="nucleotide sequence ID" value="NZ_LT629780.1"/>
</dbReference>
<gene>
    <name evidence="2" type="ORF">SAMN05216580_0376</name>
</gene>
<organism evidence="2 3">
    <name type="scientific">Geopseudomonas guangdongensis</name>
    <dbReference type="NCBI Taxonomy" id="1245526"/>
    <lineage>
        <taxon>Bacteria</taxon>
        <taxon>Pseudomonadati</taxon>
        <taxon>Pseudomonadota</taxon>
        <taxon>Gammaproteobacteria</taxon>
        <taxon>Pseudomonadales</taxon>
        <taxon>Pseudomonadaceae</taxon>
        <taxon>Geopseudomonas</taxon>
    </lineage>
</organism>
<dbReference type="EMBL" id="LT629780">
    <property type="protein sequence ID" value="SDT91171.1"/>
    <property type="molecule type" value="Genomic_DNA"/>
</dbReference>
<reference evidence="3" key="1">
    <citation type="submission" date="2016-10" db="EMBL/GenBank/DDBJ databases">
        <authorList>
            <person name="Varghese N."/>
            <person name="Submissions S."/>
        </authorList>
    </citation>
    <scope>NUCLEOTIDE SEQUENCE [LARGE SCALE GENOMIC DNA]</scope>
    <source>
        <strain evidence="3">CCTCC 2012022</strain>
    </source>
</reference>
<evidence type="ECO:0000259" key="1">
    <source>
        <dbReference type="Pfam" id="PF01909"/>
    </source>
</evidence>
<dbReference type="CDD" id="cd05403">
    <property type="entry name" value="NT_KNTase_like"/>
    <property type="match status" value="1"/>
</dbReference>
<dbReference type="GO" id="GO:0016779">
    <property type="term" value="F:nucleotidyltransferase activity"/>
    <property type="evidence" value="ECO:0007669"/>
    <property type="project" value="InterPro"/>
</dbReference>
<dbReference type="InterPro" id="IPR043519">
    <property type="entry name" value="NT_sf"/>
</dbReference>
<dbReference type="Gene3D" id="3.30.460.10">
    <property type="entry name" value="Beta Polymerase, domain 2"/>
    <property type="match status" value="1"/>
</dbReference>
<dbReference type="InterPro" id="IPR002934">
    <property type="entry name" value="Polymerase_NTP_transf_dom"/>
</dbReference>
<protein>
    <recommendedName>
        <fullName evidence="1">Polymerase nucleotidyl transferase domain-containing protein</fullName>
    </recommendedName>
</protein>